<comment type="caution">
    <text evidence="2">The sequence shown here is derived from an EMBL/GenBank/DDBJ whole genome shotgun (WGS) entry which is preliminary data.</text>
</comment>
<evidence type="ECO:0000313" key="3">
    <source>
        <dbReference type="Proteomes" id="UP000837801"/>
    </source>
</evidence>
<dbReference type="Proteomes" id="UP000837801">
    <property type="component" value="Unassembled WGS sequence"/>
</dbReference>
<feature type="compositionally biased region" description="Polar residues" evidence="1">
    <location>
        <begin position="26"/>
        <end position="57"/>
    </location>
</feature>
<dbReference type="AlphaFoldDB" id="A0A9P0QLS9"/>
<proteinExistence type="predicted"/>
<reference evidence="2" key="1">
    <citation type="submission" date="2022-03" db="EMBL/GenBank/DDBJ databases">
        <authorList>
            <person name="Legras J.-L."/>
            <person name="Devillers H."/>
            <person name="Grondin C."/>
        </authorList>
    </citation>
    <scope>NUCLEOTIDE SEQUENCE</scope>
    <source>
        <strain evidence="2">CLIB 1423</strain>
    </source>
</reference>
<feature type="region of interest" description="Disordered" evidence="1">
    <location>
        <begin position="17"/>
        <end position="69"/>
    </location>
</feature>
<protein>
    <submittedName>
        <fullName evidence="2">Uncharacterized protein</fullName>
    </submittedName>
</protein>
<dbReference type="EMBL" id="CAKXYY010000004">
    <property type="protein sequence ID" value="CAH2351541.1"/>
    <property type="molecule type" value="Genomic_DNA"/>
</dbReference>
<sequence>MLRFGTRRLFSTGGRLKVQQVPPPTHFSNQPPTHFNNITTSSPISPANHTVNLENQQSPTTSPSTSSSSSKHLRELTILFTIITLSFLTVDNYINRIKLEKLINETTMINIKTLKTQQVNFNAAQKRKNLQIIGERRDNMKKFTKMGLHIAMLRKQLIELGHDPAAIENVLAEYEKNVKVNSSVNNVIDQVLYLSDDSNLKEYYPSIHEYEKAGGK</sequence>
<evidence type="ECO:0000256" key="1">
    <source>
        <dbReference type="SAM" id="MobiDB-lite"/>
    </source>
</evidence>
<accession>A0A9P0QLS9</accession>
<dbReference type="OrthoDB" id="3997736at2759"/>
<evidence type="ECO:0000313" key="2">
    <source>
        <dbReference type="EMBL" id="CAH2351541.1"/>
    </source>
</evidence>
<gene>
    <name evidence="2" type="ORF">CLIB1423_04S00342</name>
</gene>
<feature type="compositionally biased region" description="Low complexity" evidence="1">
    <location>
        <begin position="58"/>
        <end position="69"/>
    </location>
</feature>
<name>A0A9P0QLS9_9ASCO</name>
<keyword evidence="3" id="KW-1185">Reference proteome</keyword>
<organism evidence="2 3">
    <name type="scientific">[Candida] railenensis</name>
    <dbReference type="NCBI Taxonomy" id="45579"/>
    <lineage>
        <taxon>Eukaryota</taxon>
        <taxon>Fungi</taxon>
        <taxon>Dikarya</taxon>
        <taxon>Ascomycota</taxon>
        <taxon>Saccharomycotina</taxon>
        <taxon>Pichiomycetes</taxon>
        <taxon>Debaryomycetaceae</taxon>
        <taxon>Kurtzmaniella</taxon>
    </lineage>
</organism>